<keyword evidence="2" id="KW-0902">Two-component regulatory system</keyword>
<dbReference type="InterPro" id="IPR039420">
    <property type="entry name" value="WalR-like"/>
</dbReference>
<evidence type="ECO:0000259" key="9">
    <source>
        <dbReference type="PROSITE" id="PS51755"/>
    </source>
</evidence>
<dbReference type="FunFam" id="3.40.50.2300:FF:000002">
    <property type="entry name" value="DNA-binding response regulator PhoP"/>
    <property type="match status" value="1"/>
</dbReference>
<dbReference type="GO" id="GO:0006355">
    <property type="term" value="P:regulation of DNA-templated transcription"/>
    <property type="evidence" value="ECO:0007669"/>
    <property type="project" value="InterPro"/>
</dbReference>
<evidence type="ECO:0000256" key="6">
    <source>
        <dbReference type="PROSITE-ProRule" id="PRU00169"/>
    </source>
</evidence>
<dbReference type="EMBL" id="LAPV01000238">
    <property type="protein sequence ID" value="KKC31016.1"/>
    <property type="molecule type" value="Genomic_DNA"/>
</dbReference>
<dbReference type="GO" id="GO:0000976">
    <property type="term" value="F:transcription cis-regulatory region binding"/>
    <property type="evidence" value="ECO:0007669"/>
    <property type="project" value="TreeGrafter"/>
</dbReference>
<dbReference type="Gene3D" id="3.40.50.2300">
    <property type="match status" value="1"/>
</dbReference>
<evidence type="ECO:0000256" key="2">
    <source>
        <dbReference type="ARBA" id="ARBA00023012"/>
    </source>
</evidence>
<dbReference type="InterPro" id="IPR036388">
    <property type="entry name" value="WH-like_DNA-bd_sf"/>
</dbReference>
<dbReference type="GO" id="GO:0000156">
    <property type="term" value="F:phosphorelay response regulator activity"/>
    <property type="evidence" value="ECO:0007669"/>
    <property type="project" value="TreeGrafter"/>
</dbReference>
<feature type="domain" description="OmpR/PhoB-type" evidence="9">
    <location>
        <begin position="124"/>
        <end position="218"/>
    </location>
</feature>
<keyword evidence="3" id="KW-0805">Transcription regulation</keyword>
<dbReference type="SUPFAM" id="SSF52172">
    <property type="entry name" value="CheY-like"/>
    <property type="match status" value="1"/>
</dbReference>
<dbReference type="PATRIC" id="fig|728005.3.peg.2886"/>
<dbReference type="Proteomes" id="UP000182258">
    <property type="component" value="Unassembled WGS sequence"/>
</dbReference>
<dbReference type="InterPro" id="IPR016032">
    <property type="entry name" value="Sig_transdc_resp-reg_C-effctor"/>
</dbReference>
<proteinExistence type="predicted"/>
<evidence type="ECO:0000259" key="8">
    <source>
        <dbReference type="PROSITE" id="PS50110"/>
    </source>
</evidence>
<evidence type="ECO:0000313" key="12">
    <source>
        <dbReference type="Proteomes" id="UP000033519"/>
    </source>
</evidence>
<dbReference type="GO" id="GO:0032993">
    <property type="term" value="C:protein-DNA complex"/>
    <property type="evidence" value="ECO:0007669"/>
    <property type="project" value="TreeGrafter"/>
</dbReference>
<feature type="modified residue" description="4-aspartylphosphate" evidence="6">
    <location>
        <position position="51"/>
    </location>
</feature>
<keyword evidence="5" id="KW-0804">Transcription</keyword>
<dbReference type="SMART" id="SM00862">
    <property type="entry name" value="Trans_reg_C"/>
    <property type="match status" value="1"/>
</dbReference>
<dbReference type="RefSeq" id="WP_046173141.1">
    <property type="nucleotide sequence ID" value="NZ_FOMB01000016.1"/>
</dbReference>
<protein>
    <submittedName>
        <fullName evidence="11">DNA-binding response regulator, OmpR family, contains REC and winged-helix (WHTH) domain</fullName>
    </submittedName>
    <submittedName>
        <fullName evidence="10">Transcriptional regulator</fullName>
    </submittedName>
</protein>
<dbReference type="PROSITE" id="PS50110">
    <property type="entry name" value="RESPONSE_REGULATORY"/>
    <property type="match status" value="1"/>
</dbReference>
<evidence type="ECO:0000256" key="1">
    <source>
        <dbReference type="ARBA" id="ARBA00022553"/>
    </source>
</evidence>
<name>A0A0F5PRI9_9HYPH</name>
<dbReference type="Pfam" id="PF00486">
    <property type="entry name" value="Trans_reg_C"/>
    <property type="match status" value="1"/>
</dbReference>
<dbReference type="PANTHER" id="PTHR48111:SF37">
    <property type="entry name" value="RESPONSE REGULATOR PROTEIN CARR"/>
    <property type="match status" value="1"/>
</dbReference>
<dbReference type="InterPro" id="IPR001867">
    <property type="entry name" value="OmpR/PhoB-type_DNA-bd"/>
</dbReference>
<sequence>MRILVAEDDDRIAETLTTSLKKAGFGVERESDGEVAWFRGDTEVYDAIILDLGLPQIDGLTILKRWRAAGRLTPVLILTARGQWEERVDGIEAGADDYVVKPFHVQEIVARLRALVRRANGLASSRIAFGKYLLDLRTMEVTSDGMPMELTPQEFKLVSYLVHRRGRVISQLEITEHIYNQDFERDSNAVEVLVARVRKRLGADVIKTRRGFGYALGDGY</sequence>
<dbReference type="Pfam" id="PF00072">
    <property type="entry name" value="Response_reg"/>
    <property type="match status" value="1"/>
</dbReference>
<dbReference type="EMBL" id="FOMB01000016">
    <property type="protein sequence ID" value="SFC98517.1"/>
    <property type="molecule type" value="Genomic_DNA"/>
</dbReference>
<evidence type="ECO:0000313" key="13">
    <source>
        <dbReference type="Proteomes" id="UP000182258"/>
    </source>
</evidence>
<dbReference type="Gene3D" id="6.10.250.690">
    <property type="match status" value="1"/>
</dbReference>
<dbReference type="PANTHER" id="PTHR48111">
    <property type="entry name" value="REGULATOR OF RPOS"/>
    <property type="match status" value="1"/>
</dbReference>
<dbReference type="AlphaFoldDB" id="A0A0F5PRI9"/>
<dbReference type="SUPFAM" id="SSF46894">
    <property type="entry name" value="C-terminal effector domain of the bipartite response regulators"/>
    <property type="match status" value="1"/>
</dbReference>
<gene>
    <name evidence="11" type="ORF">SAMN04488059_11696</name>
    <name evidence="10" type="ORF">WH91_22050</name>
</gene>
<keyword evidence="4 7" id="KW-0238">DNA-binding</keyword>
<evidence type="ECO:0000256" key="3">
    <source>
        <dbReference type="ARBA" id="ARBA00023015"/>
    </source>
</evidence>
<evidence type="ECO:0000256" key="4">
    <source>
        <dbReference type="ARBA" id="ARBA00023125"/>
    </source>
</evidence>
<reference evidence="11 13" key="2">
    <citation type="submission" date="2016-10" db="EMBL/GenBank/DDBJ databases">
        <authorList>
            <person name="de Groot N.N."/>
        </authorList>
    </citation>
    <scope>NUCLEOTIDE SEQUENCE [LARGE SCALE GENOMIC DNA]</scope>
    <source>
        <strain evidence="11 13">CGMCC 1.10210</strain>
    </source>
</reference>
<dbReference type="Proteomes" id="UP000033519">
    <property type="component" value="Unassembled WGS sequence"/>
</dbReference>
<dbReference type="CDD" id="cd19934">
    <property type="entry name" value="REC_OmpR_EcPhoP-like"/>
    <property type="match status" value="1"/>
</dbReference>
<dbReference type="PROSITE" id="PS51755">
    <property type="entry name" value="OMPR_PHOB"/>
    <property type="match status" value="1"/>
</dbReference>
<feature type="domain" description="Response regulatory" evidence="8">
    <location>
        <begin position="2"/>
        <end position="116"/>
    </location>
</feature>
<dbReference type="CDD" id="cd00383">
    <property type="entry name" value="trans_reg_C"/>
    <property type="match status" value="1"/>
</dbReference>
<organism evidence="11 13">
    <name type="scientific">Devosia psychrophila</name>
    <dbReference type="NCBI Taxonomy" id="728005"/>
    <lineage>
        <taxon>Bacteria</taxon>
        <taxon>Pseudomonadati</taxon>
        <taxon>Pseudomonadota</taxon>
        <taxon>Alphaproteobacteria</taxon>
        <taxon>Hyphomicrobiales</taxon>
        <taxon>Devosiaceae</taxon>
        <taxon>Devosia</taxon>
    </lineage>
</organism>
<keyword evidence="1 6" id="KW-0597">Phosphoprotein</keyword>
<dbReference type="SMART" id="SM00448">
    <property type="entry name" value="REC"/>
    <property type="match status" value="1"/>
</dbReference>
<dbReference type="InterPro" id="IPR011006">
    <property type="entry name" value="CheY-like_superfamily"/>
</dbReference>
<feature type="DNA-binding region" description="OmpR/PhoB-type" evidence="7">
    <location>
        <begin position="124"/>
        <end position="218"/>
    </location>
</feature>
<evidence type="ECO:0000256" key="7">
    <source>
        <dbReference type="PROSITE-ProRule" id="PRU01091"/>
    </source>
</evidence>
<evidence type="ECO:0000313" key="11">
    <source>
        <dbReference type="EMBL" id="SFC98517.1"/>
    </source>
</evidence>
<dbReference type="InterPro" id="IPR001789">
    <property type="entry name" value="Sig_transdc_resp-reg_receiver"/>
</dbReference>
<dbReference type="OrthoDB" id="5297525at2"/>
<dbReference type="Gene3D" id="1.10.10.10">
    <property type="entry name" value="Winged helix-like DNA-binding domain superfamily/Winged helix DNA-binding domain"/>
    <property type="match status" value="1"/>
</dbReference>
<evidence type="ECO:0000313" key="10">
    <source>
        <dbReference type="EMBL" id="KKC31016.1"/>
    </source>
</evidence>
<dbReference type="STRING" id="728005.SAMN04488059_11696"/>
<accession>A0A0F5PRI9</accession>
<keyword evidence="12" id="KW-1185">Reference proteome</keyword>
<dbReference type="GO" id="GO:0005829">
    <property type="term" value="C:cytosol"/>
    <property type="evidence" value="ECO:0007669"/>
    <property type="project" value="TreeGrafter"/>
</dbReference>
<evidence type="ECO:0000256" key="5">
    <source>
        <dbReference type="ARBA" id="ARBA00023163"/>
    </source>
</evidence>
<reference evidence="10 12" key="1">
    <citation type="submission" date="2015-03" db="EMBL/GenBank/DDBJ databases">
        <authorList>
            <person name="Lepp D."/>
            <person name="Hassan Y.I."/>
            <person name="Li X.-Z."/>
            <person name="Zhou T."/>
        </authorList>
    </citation>
    <scope>NUCLEOTIDE SEQUENCE [LARGE SCALE GENOMIC DNA]</scope>
    <source>
        <strain evidence="10 12">Cr7-05</strain>
    </source>
</reference>